<protein>
    <submittedName>
        <fullName evidence="2">Uncharacterized protein</fullName>
    </submittedName>
</protein>
<organism evidence="2 3">
    <name type="scientific">Candidatus Avelusimicrobium gallicola</name>
    <dbReference type="NCBI Taxonomy" id="2562704"/>
    <lineage>
        <taxon>Bacteria</taxon>
        <taxon>Pseudomonadati</taxon>
        <taxon>Elusimicrobiota</taxon>
        <taxon>Elusimicrobia</taxon>
        <taxon>Elusimicrobiales</taxon>
        <taxon>Elusimicrobiaceae</taxon>
        <taxon>Candidatus Avelusimicrobium</taxon>
    </lineage>
</organism>
<evidence type="ECO:0000256" key="1">
    <source>
        <dbReference type="SAM" id="SignalP"/>
    </source>
</evidence>
<feature type="signal peptide" evidence="1">
    <location>
        <begin position="1"/>
        <end position="19"/>
    </location>
</feature>
<feature type="chain" id="PRO_5037587544" evidence="1">
    <location>
        <begin position="20"/>
        <end position="405"/>
    </location>
</feature>
<keyword evidence="1" id="KW-0732">Signal</keyword>
<gene>
    <name evidence="2" type="ORF">E7027_04995</name>
</gene>
<name>A0A928DQY5_9BACT</name>
<accession>A0A928DQY5</accession>
<comment type="caution">
    <text evidence="2">The sequence shown here is derived from an EMBL/GenBank/DDBJ whole genome shotgun (WGS) entry which is preliminary data.</text>
</comment>
<reference evidence="2" key="1">
    <citation type="submission" date="2019-04" db="EMBL/GenBank/DDBJ databases">
        <title>Evolution of Biomass-Degrading Anaerobic Consortia Revealed by Metagenomics.</title>
        <authorList>
            <person name="Peng X."/>
        </authorList>
    </citation>
    <scope>NUCLEOTIDE SEQUENCE</scope>
    <source>
        <strain evidence="2">SIG66</strain>
    </source>
</reference>
<evidence type="ECO:0000313" key="2">
    <source>
        <dbReference type="EMBL" id="MBE6421469.1"/>
    </source>
</evidence>
<dbReference type="EMBL" id="SUVG01000005">
    <property type="protein sequence ID" value="MBE6421469.1"/>
    <property type="molecule type" value="Genomic_DNA"/>
</dbReference>
<evidence type="ECO:0000313" key="3">
    <source>
        <dbReference type="Proteomes" id="UP000725649"/>
    </source>
</evidence>
<sequence>MRKLVFFLCGVILFTSAVLQPVQAVAGKLPKGRHFLKKASKAARIPKISQIQVLVPPSVALLGTAAITAPITLPQTNLKPVSLPQTPQYQETFARVKKAKNKKLRITFNKYEKIQSILEDEHDVLGALKKVWNLQDQYGRHDFFEIFALAYYHQHFRVLTPHLRQLFETVSKANNRDLEYALIKRMRFLSMNRDNFRAVFAPNIPKVGMRMRYLRDVKYLAPDNFSPNDLVFSFERKMDPGQAENAVIRHVNVQSQFPAGQKTYPVYRYDGPADLLPNLYRYLLNGKKLRSPLLMVFDDKLGALAIYNQDRSIWLRVTAHEYSNLEKLHIHLNETRTATITTIMGLEAEETVHFNLSIPMELPQDFPYQLSEEDQKKWLYHKFLEHPVKHFQGDDHVTILYRSIF</sequence>
<dbReference type="Proteomes" id="UP000725649">
    <property type="component" value="Unassembled WGS sequence"/>
</dbReference>
<dbReference type="AlphaFoldDB" id="A0A928DQY5"/>
<proteinExistence type="predicted"/>